<dbReference type="NCBIfam" id="TIGR01191">
    <property type="entry name" value="ccmC"/>
    <property type="match status" value="1"/>
</dbReference>
<dbReference type="GO" id="GO:0005886">
    <property type="term" value="C:plasma membrane"/>
    <property type="evidence" value="ECO:0007669"/>
    <property type="project" value="UniProtKB-SubCell"/>
</dbReference>
<gene>
    <name evidence="9" type="primary">ccmC</name>
    <name evidence="11" type="ORF">C8N29_107144</name>
</gene>
<evidence type="ECO:0000256" key="2">
    <source>
        <dbReference type="ARBA" id="ARBA00004141"/>
    </source>
</evidence>
<dbReference type="PANTHER" id="PTHR30071">
    <property type="entry name" value="HEME EXPORTER PROTEIN C"/>
    <property type="match status" value="1"/>
</dbReference>
<dbReference type="RefSeq" id="WP_107865734.1">
    <property type="nucleotide sequence ID" value="NZ_QAON01000007.1"/>
</dbReference>
<dbReference type="InterPro" id="IPR002541">
    <property type="entry name" value="Cyt_c_assembly"/>
</dbReference>
<keyword evidence="9" id="KW-1003">Cell membrane</keyword>
<evidence type="ECO:0000256" key="3">
    <source>
        <dbReference type="ARBA" id="ARBA00005840"/>
    </source>
</evidence>
<protein>
    <recommendedName>
        <fullName evidence="4 9">Heme exporter protein C</fullName>
    </recommendedName>
    <alternativeName>
        <fullName evidence="9">Cytochrome c-type biogenesis protein</fullName>
    </alternativeName>
</protein>
<comment type="function">
    <text evidence="1 9">Required for the export of heme to the periplasm for the biogenesis of c-type cytochromes.</text>
</comment>
<comment type="subcellular location">
    <subcellularLocation>
        <location evidence="9">Cell inner membrane</location>
    </subcellularLocation>
    <subcellularLocation>
        <location evidence="2">Membrane</location>
        <topology evidence="2">Multi-pass membrane protein</topology>
    </subcellularLocation>
</comment>
<name>A0A2T5IZN6_9GAMM</name>
<keyword evidence="12" id="KW-1185">Reference proteome</keyword>
<feature type="transmembrane region" description="Helical" evidence="9">
    <location>
        <begin position="62"/>
        <end position="90"/>
    </location>
</feature>
<accession>A0A2T5IZN6</accession>
<dbReference type="Proteomes" id="UP000244223">
    <property type="component" value="Unassembled WGS sequence"/>
</dbReference>
<evidence type="ECO:0000256" key="9">
    <source>
        <dbReference type="RuleBase" id="RU364092"/>
    </source>
</evidence>
<proteinExistence type="inferred from homology"/>
<feature type="transmembrane region" description="Helical" evidence="9">
    <location>
        <begin position="102"/>
        <end position="121"/>
    </location>
</feature>
<evidence type="ECO:0000256" key="1">
    <source>
        <dbReference type="ARBA" id="ARBA00002442"/>
    </source>
</evidence>
<feature type="transmembrane region" description="Helical" evidence="9">
    <location>
        <begin position="207"/>
        <end position="228"/>
    </location>
</feature>
<keyword evidence="8 9" id="KW-0472">Membrane</keyword>
<evidence type="ECO:0000313" key="12">
    <source>
        <dbReference type="Proteomes" id="UP000244223"/>
    </source>
</evidence>
<sequence>MSWLKRMWQTFEQTVSPKHFYRISGAFIPWLAIISALLISLGTVWGLAFAPPDYYQGNSYRIIFIHVPSASLAMSAYFALAICGVISLVWKIKTAEMVARAIAGLGAVFCFLALVTGGVWGKPTWGTYWVWDARLTSMLILLFLYLGVIALYNAYESSATGAKAAAILSIVGVINLPIIKYSVVWWNTLHQGATFTLTAKPKMPAEMWMPLLVMMFGFYCLFALLTLLKTRNIILQRERRSQWVKELVQQHTEQKHGL</sequence>
<feature type="transmembrane region" description="Helical" evidence="9">
    <location>
        <begin position="164"/>
        <end position="187"/>
    </location>
</feature>
<feature type="transmembrane region" description="Helical" evidence="9">
    <location>
        <begin position="27"/>
        <end position="50"/>
    </location>
</feature>
<feature type="domain" description="Cytochrome c assembly protein" evidence="10">
    <location>
        <begin position="20"/>
        <end position="190"/>
    </location>
</feature>
<dbReference type="EMBL" id="QAON01000007">
    <property type="protein sequence ID" value="PTQ89411.1"/>
    <property type="molecule type" value="Genomic_DNA"/>
</dbReference>
<evidence type="ECO:0000256" key="8">
    <source>
        <dbReference type="ARBA" id="ARBA00023136"/>
    </source>
</evidence>
<dbReference type="GO" id="GO:0017004">
    <property type="term" value="P:cytochrome complex assembly"/>
    <property type="evidence" value="ECO:0007669"/>
    <property type="project" value="UniProtKB-KW"/>
</dbReference>
<dbReference type="InterPro" id="IPR045062">
    <property type="entry name" value="Cyt_c_biogenesis_CcsA/CcmC"/>
</dbReference>
<evidence type="ECO:0000256" key="4">
    <source>
        <dbReference type="ARBA" id="ARBA00016463"/>
    </source>
</evidence>
<keyword evidence="9" id="KW-0813">Transport</keyword>
<keyword evidence="5 9" id="KW-0812">Transmembrane</keyword>
<dbReference type="Pfam" id="PF01578">
    <property type="entry name" value="Cytochrom_C_asm"/>
    <property type="match status" value="1"/>
</dbReference>
<dbReference type="PRINTS" id="PR01386">
    <property type="entry name" value="CCMCBIOGNSIS"/>
</dbReference>
<keyword evidence="7 9" id="KW-1133">Transmembrane helix</keyword>
<dbReference type="PANTHER" id="PTHR30071:SF1">
    <property type="entry name" value="CYTOCHROME B_B6 PROTEIN-RELATED"/>
    <property type="match status" value="1"/>
</dbReference>
<evidence type="ECO:0000256" key="5">
    <source>
        <dbReference type="ARBA" id="ARBA00022692"/>
    </source>
</evidence>
<feature type="transmembrane region" description="Helical" evidence="9">
    <location>
        <begin position="133"/>
        <end position="152"/>
    </location>
</feature>
<evidence type="ECO:0000256" key="6">
    <source>
        <dbReference type="ARBA" id="ARBA00022748"/>
    </source>
</evidence>
<evidence type="ECO:0000259" key="10">
    <source>
        <dbReference type="Pfam" id="PF01578"/>
    </source>
</evidence>
<comment type="caution">
    <text evidence="11">The sequence shown here is derived from an EMBL/GenBank/DDBJ whole genome shotgun (WGS) entry which is preliminary data.</text>
</comment>
<keyword evidence="6 9" id="KW-0201">Cytochrome c-type biogenesis</keyword>
<keyword evidence="9" id="KW-0997">Cell inner membrane</keyword>
<dbReference type="InterPro" id="IPR003557">
    <property type="entry name" value="Cyt_c_biogenesis_CcmC"/>
</dbReference>
<dbReference type="AlphaFoldDB" id="A0A2T5IZN6"/>
<dbReference type="GO" id="GO:0020037">
    <property type="term" value="F:heme binding"/>
    <property type="evidence" value="ECO:0007669"/>
    <property type="project" value="InterPro"/>
</dbReference>
<reference evidence="11 12" key="1">
    <citation type="submission" date="2018-04" db="EMBL/GenBank/DDBJ databases">
        <title>Genomic Encyclopedia of Archaeal and Bacterial Type Strains, Phase II (KMG-II): from individual species to whole genera.</title>
        <authorList>
            <person name="Goeker M."/>
        </authorList>
    </citation>
    <scope>NUCLEOTIDE SEQUENCE [LARGE SCALE GENOMIC DNA]</scope>
    <source>
        <strain evidence="11 12">DSM 5822</strain>
    </source>
</reference>
<dbReference type="GO" id="GO:0015232">
    <property type="term" value="F:heme transmembrane transporter activity"/>
    <property type="evidence" value="ECO:0007669"/>
    <property type="project" value="InterPro"/>
</dbReference>
<comment type="similarity">
    <text evidence="3 9">Belongs to the CcmC/CycZ/HelC family.</text>
</comment>
<evidence type="ECO:0000256" key="7">
    <source>
        <dbReference type="ARBA" id="ARBA00022989"/>
    </source>
</evidence>
<evidence type="ECO:0000313" key="11">
    <source>
        <dbReference type="EMBL" id="PTQ89411.1"/>
    </source>
</evidence>
<organism evidence="11 12">
    <name type="scientific">Agitococcus lubricus</name>
    <dbReference type="NCBI Taxonomy" id="1077255"/>
    <lineage>
        <taxon>Bacteria</taxon>
        <taxon>Pseudomonadati</taxon>
        <taxon>Pseudomonadota</taxon>
        <taxon>Gammaproteobacteria</taxon>
        <taxon>Moraxellales</taxon>
        <taxon>Moraxellaceae</taxon>
        <taxon>Agitococcus</taxon>
    </lineage>
</organism>